<reference evidence="11 12" key="1">
    <citation type="journal article" date="2021" name="BMC Genomics">
        <title>Datura genome reveals duplications of psychoactive alkaloid biosynthetic genes and high mutation rate following tissue culture.</title>
        <authorList>
            <person name="Rajewski A."/>
            <person name="Carter-House D."/>
            <person name="Stajich J."/>
            <person name="Litt A."/>
        </authorList>
    </citation>
    <scope>NUCLEOTIDE SEQUENCE [LARGE SCALE GENOMIC DNA]</scope>
    <source>
        <strain evidence="11">AR-01</strain>
    </source>
</reference>
<dbReference type="Proteomes" id="UP000823775">
    <property type="component" value="Unassembled WGS sequence"/>
</dbReference>
<dbReference type="InterPro" id="IPR027417">
    <property type="entry name" value="P-loop_NTPase"/>
</dbReference>
<evidence type="ECO:0000256" key="3">
    <source>
        <dbReference type="ARBA" id="ARBA00022801"/>
    </source>
</evidence>
<accession>A0ABS8TKK9</accession>
<proteinExistence type="predicted"/>
<dbReference type="Pfam" id="PF03140">
    <property type="entry name" value="DUF247"/>
    <property type="match status" value="1"/>
</dbReference>
<dbReference type="InterPro" id="IPR006555">
    <property type="entry name" value="ATP-dep_Helicase_C"/>
</dbReference>
<evidence type="ECO:0000256" key="5">
    <source>
        <dbReference type="ARBA" id="ARBA00022840"/>
    </source>
</evidence>
<dbReference type="InterPro" id="IPR010614">
    <property type="entry name" value="RAD3-like_helicase_DEAD"/>
</dbReference>
<evidence type="ECO:0000256" key="1">
    <source>
        <dbReference type="ARBA" id="ARBA00022723"/>
    </source>
</evidence>
<dbReference type="InterPro" id="IPR004158">
    <property type="entry name" value="DUF247_pln"/>
</dbReference>
<dbReference type="InterPro" id="IPR014013">
    <property type="entry name" value="Helic_SF1/SF2_ATP-bd_DinG/Rad3"/>
</dbReference>
<dbReference type="Gene3D" id="1.10.30.20">
    <property type="entry name" value="Bacterial XPD DNA helicase, FeS cluster domain"/>
    <property type="match status" value="1"/>
</dbReference>
<feature type="region of interest" description="Disordered" evidence="9">
    <location>
        <begin position="622"/>
        <end position="652"/>
    </location>
</feature>
<evidence type="ECO:0000256" key="8">
    <source>
        <dbReference type="ARBA" id="ARBA00023235"/>
    </source>
</evidence>
<evidence type="ECO:0000313" key="11">
    <source>
        <dbReference type="EMBL" id="MCD7471084.1"/>
    </source>
</evidence>
<dbReference type="PROSITE" id="PS00690">
    <property type="entry name" value="DEAH_ATP_HELICASE"/>
    <property type="match status" value="1"/>
</dbReference>
<keyword evidence="2" id="KW-0547">Nucleotide-binding</keyword>
<dbReference type="EMBL" id="JACEIK010001643">
    <property type="protein sequence ID" value="MCD7471084.1"/>
    <property type="molecule type" value="Genomic_DNA"/>
</dbReference>
<dbReference type="PANTHER" id="PTHR11472:SF47">
    <property type="entry name" value="FANCONI ANEMIA GROUP J PROTEIN"/>
    <property type="match status" value="1"/>
</dbReference>
<keyword evidence="6" id="KW-0408">Iron</keyword>
<evidence type="ECO:0000256" key="4">
    <source>
        <dbReference type="ARBA" id="ARBA00022806"/>
    </source>
</evidence>
<dbReference type="InterPro" id="IPR045028">
    <property type="entry name" value="DinG/Rad3-like"/>
</dbReference>
<evidence type="ECO:0000256" key="2">
    <source>
        <dbReference type="ARBA" id="ARBA00022741"/>
    </source>
</evidence>
<keyword evidence="12" id="KW-1185">Reference proteome</keyword>
<dbReference type="InterPro" id="IPR006554">
    <property type="entry name" value="Helicase-like_DEXD_c2"/>
</dbReference>
<feature type="region of interest" description="Disordered" evidence="9">
    <location>
        <begin position="1762"/>
        <end position="1793"/>
    </location>
</feature>
<comment type="caution">
    <text evidence="11">The sequence shown here is derived from an EMBL/GenBank/DDBJ whole genome shotgun (WGS) entry which is preliminary data.</text>
</comment>
<dbReference type="SMART" id="SM00488">
    <property type="entry name" value="DEXDc2"/>
    <property type="match status" value="1"/>
</dbReference>
<dbReference type="PANTHER" id="PTHR11472">
    <property type="entry name" value="DNA REPAIR DEAD HELICASE RAD3/XP-D SUBFAMILY MEMBER"/>
    <property type="match status" value="1"/>
</dbReference>
<sequence length="1793" mass="201719">MDKQSAEGTMFTREEDRSSGNEKVADNQDECSIIIHQDSNSISHAISGNERQWLNSFNKSRVYPAIGSSEKPKIQMVPKMHREIESNIRCYEPLVVAIGPFHRGKSNLQLMEKYKELLSIQFADQERPGGTLTWLSTNSVSFDELYRKVKNIMPNVRECYAEDMIKDYSDEEFAQMMFLDGCFILQYIHCIVTGNYRELQMKSHDIAFIRRDLFLLENQLPFEVLWVLMSCKFKKNVGMEMIKSFISSGHIKPPPNHGFIRSIKDFFLDLFGENLFSVETKHEQSLHLEVPESYTKQESSINQLPAHLLELSRRQLINPNAFSQVEYYRRDGWFQYRSVMELRRSGIHFRTGKSRHLSDIKFNSFYCSALLTLPPIKVDDATKSELLNLVAYEACPGTPDDFGVTSYICFMDSLIDDIRDVKELRSKGILLNFLGSDQEVADLFNEIARHLVPSPHAFIDVRSKIEKHYDNRVKIWITEWMNIHFANPWSVLAFIAANFSIGLQLIDTALSGMKNPKRAPPPPVSSVTQGPKPSKHVVHIGGIPVEFPYPPYGTQLAFMNRVIATLDRAHREGRSHALLESPTGTGKSLSLLCSTLAWQQNFKSKNLYSNLTHSKPDPQALADPIGHGGGFIPETQPSGNPDTAPPAASNGMKKKKVTPTIFYASRTHSQLSQVIREYRKTSYRVQMAILASRKHYCTNVNLRGEDNIDEKCKLLLKDQEAGCSEFKNAHKVKGHPSLQKGGCHEAHDIEDLVKVGQIVKGCSYFAARSMADDAELVFCPYSYIINPVVRRAMEVVITGAIIILDEAHNIEDICRDAGSVDVEEDILLQLQMELEQLLHSDAMTYQPLVDMIQDIMNWIHRKKNTLEKQDFQHYASCWTGDKALKELQEANVTKQCFPILQECASKAIRAASEAEPGTDHLSGMAASVLEGLFSSLNYFFLGDGLHVCDYQLALQRYVKKSPGTAVGGWTHAFSLWCLNPAVVFREIADSCLSVVLTSGTLSPMDSFSSELGVTFGTSLEAPHVIDVESQLWGAVISRGPRNYPLNASFKTADSYAFQDALGTSLEEICKVVPGGCLVFFPSYKLMEKLSSRWKETGQWARLNARKPIFVEPRGGQEEFELVLNGYYSTINQREKLVIGRKKKAKGSALSDSTPHEVSVENKKEGATFLAVCRGKVSEGIDFSDEKARVVIVVGIPFPNINDIKVDLKKKFNNTYKSSKNLLSGSEWYCNQAFRALNQATGRCIRHRFDYGAVIFLDERFCEARNRAYISKWLRNSIRHFSSFDNSIEELKSFFRDVKERVGKAASSLQSSVINVEENAFVTKSIRTRQKNQKLSTSDVKGLKEEANSALICQKAPLLCQSSCIDTMYNTSSTKMRIDAPHLMLSDDKDSYGHRGYIDLECDSEKSSRFSGDPLIVPHAADPQLTIVKETPATNDIIHISSPQSFSKDEYSCSTIIQASSDLSDHLADHSITQQNAELGCKSPCLMVTPQKDVYAKANMISYDVESSINSSVNSHVGKRIKRLDLSSIVHLRAEEFDTQMTKTPMHDSSTCTSRKIKDANQMVDSGSRISQLDKELEKSKFPRSPVLNNCETSVVQSKLAMYEKLQIFCSLCKNPLGLPENNLFVMCSRTSSTKTHLKSLWKGQPETPDPSRHSIPILIANFSSVDQRIYERTSDNLSVQGIWCKEDGCVFKTIFCPFCVNSRHCLGVQVMASDASNVQLLNKVLLYCDCLVIKEPEASRKESSPSNNSSSDRVLNSIESFTFTPEQQNLGGWRTTKSKMRLPKRSISSSAQR</sequence>
<dbReference type="SMART" id="SM00491">
    <property type="entry name" value="HELICc2"/>
    <property type="match status" value="1"/>
</dbReference>
<evidence type="ECO:0000259" key="10">
    <source>
        <dbReference type="PROSITE" id="PS51193"/>
    </source>
</evidence>
<organism evidence="11 12">
    <name type="scientific">Datura stramonium</name>
    <name type="common">Jimsonweed</name>
    <name type="synonym">Common thornapple</name>
    <dbReference type="NCBI Taxonomy" id="4076"/>
    <lineage>
        <taxon>Eukaryota</taxon>
        <taxon>Viridiplantae</taxon>
        <taxon>Streptophyta</taxon>
        <taxon>Embryophyta</taxon>
        <taxon>Tracheophyta</taxon>
        <taxon>Spermatophyta</taxon>
        <taxon>Magnoliopsida</taxon>
        <taxon>eudicotyledons</taxon>
        <taxon>Gunneridae</taxon>
        <taxon>Pentapetalae</taxon>
        <taxon>asterids</taxon>
        <taxon>lamiids</taxon>
        <taxon>Solanales</taxon>
        <taxon>Solanaceae</taxon>
        <taxon>Solanoideae</taxon>
        <taxon>Datureae</taxon>
        <taxon>Datura</taxon>
    </lineage>
</organism>
<dbReference type="PROSITE" id="PS51193">
    <property type="entry name" value="HELICASE_ATP_BIND_2"/>
    <property type="match status" value="1"/>
</dbReference>
<dbReference type="Gene3D" id="3.40.50.300">
    <property type="entry name" value="P-loop containing nucleotide triphosphate hydrolases"/>
    <property type="match status" value="3"/>
</dbReference>
<dbReference type="Gene3D" id="1.10.275.40">
    <property type="match status" value="1"/>
</dbReference>
<feature type="region of interest" description="Disordered" evidence="9">
    <location>
        <begin position="1"/>
        <end position="26"/>
    </location>
</feature>
<protein>
    <recommendedName>
        <fullName evidence="10">Helicase ATP-binding domain-containing protein</fullName>
    </recommendedName>
</protein>
<feature type="domain" description="Helicase ATP-binding" evidence="10">
    <location>
        <begin position="541"/>
        <end position="877"/>
    </location>
</feature>
<keyword evidence="5" id="KW-0067">ATP-binding</keyword>
<dbReference type="SUPFAM" id="SSF52540">
    <property type="entry name" value="P-loop containing nucleoside triphosphate hydrolases"/>
    <property type="match status" value="1"/>
</dbReference>
<dbReference type="InterPro" id="IPR002464">
    <property type="entry name" value="DNA/RNA_helicase_DEAH_CS"/>
</dbReference>
<keyword evidence="8" id="KW-0413">Isomerase</keyword>
<name>A0ABS8TKK9_DATST</name>
<dbReference type="Pfam" id="PF13307">
    <property type="entry name" value="Helicase_C_2"/>
    <property type="match status" value="1"/>
</dbReference>
<keyword evidence="7" id="KW-0411">Iron-sulfur</keyword>
<keyword evidence="1" id="KW-0479">Metal-binding</keyword>
<keyword evidence="4" id="KW-0347">Helicase</keyword>
<dbReference type="Pfam" id="PF06733">
    <property type="entry name" value="DEAD_2"/>
    <property type="match status" value="1"/>
</dbReference>
<keyword evidence="3" id="KW-0378">Hydrolase</keyword>
<evidence type="ECO:0000256" key="7">
    <source>
        <dbReference type="ARBA" id="ARBA00023014"/>
    </source>
</evidence>
<dbReference type="InterPro" id="IPR042493">
    <property type="entry name" value="XPD_DNA_FeS"/>
</dbReference>
<evidence type="ECO:0000256" key="9">
    <source>
        <dbReference type="SAM" id="MobiDB-lite"/>
    </source>
</evidence>
<evidence type="ECO:0000313" key="12">
    <source>
        <dbReference type="Proteomes" id="UP000823775"/>
    </source>
</evidence>
<feature type="compositionally biased region" description="Basic and acidic residues" evidence="9">
    <location>
        <begin position="12"/>
        <end position="26"/>
    </location>
</feature>
<dbReference type="CDD" id="cd18788">
    <property type="entry name" value="SF2_C_XPD"/>
    <property type="match status" value="1"/>
</dbReference>
<evidence type="ECO:0000256" key="6">
    <source>
        <dbReference type="ARBA" id="ARBA00023004"/>
    </source>
</evidence>
<gene>
    <name evidence="11" type="ORF">HAX54_011368</name>
</gene>